<feature type="transmembrane region" description="Helical" evidence="1">
    <location>
        <begin position="462"/>
        <end position="482"/>
    </location>
</feature>
<proteinExistence type="predicted"/>
<feature type="transmembrane region" description="Helical" evidence="1">
    <location>
        <begin position="242"/>
        <end position="262"/>
    </location>
</feature>
<protein>
    <submittedName>
        <fullName evidence="2">Uncharacterized protein</fullName>
    </submittedName>
</protein>
<organism evidence="2">
    <name type="scientific">uncultured Thermomicrobiales bacterium</name>
    <dbReference type="NCBI Taxonomy" id="1645740"/>
    <lineage>
        <taxon>Bacteria</taxon>
        <taxon>Pseudomonadati</taxon>
        <taxon>Thermomicrobiota</taxon>
        <taxon>Thermomicrobia</taxon>
        <taxon>Thermomicrobiales</taxon>
        <taxon>environmental samples</taxon>
    </lineage>
</organism>
<feature type="transmembrane region" description="Helical" evidence="1">
    <location>
        <begin position="95"/>
        <end position="114"/>
    </location>
</feature>
<dbReference type="EMBL" id="CADCWJ010000266">
    <property type="protein sequence ID" value="CAA9555119.1"/>
    <property type="molecule type" value="Genomic_DNA"/>
</dbReference>
<name>A0A6J4UQ02_9BACT</name>
<feature type="transmembrane region" description="Helical" evidence="1">
    <location>
        <begin position="304"/>
        <end position="323"/>
    </location>
</feature>
<dbReference type="AlphaFoldDB" id="A0A6J4UQ02"/>
<evidence type="ECO:0000256" key="1">
    <source>
        <dbReference type="SAM" id="Phobius"/>
    </source>
</evidence>
<feature type="transmembrane region" description="Helical" evidence="1">
    <location>
        <begin position="274"/>
        <end position="292"/>
    </location>
</feature>
<keyword evidence="1" id="KW-0812">Transmembrane</keyword>
<dbReference type="Pfam" id="PF26314">
    <property type="entry name" value="MptA_B_family"/>
    <property type="match status" value="1"/>
</dbReference>
<keyword evidence="1" id="KW-1133">Transmembrane helix</keyword>
<feature type="transmembrane region" description="Helical" evidence="1">
    <location>
        <begin position="181"/>
        <end position="206"/>
    </location>
</feature>
<evidence type="ECO:0000313" key="2">
    <source>
        <dbReference type="EMBL" id="CAA9555119.1"/>
    </source>
</evidence>
<gene>
    <name evidence="2" type="ORF">AVDCRST_MAG87-1153</name>
</gene>
<keyword evidence="1" id="KW-0472">Membrane</keyword>
<sequence>MQAAAALLTVVPLLLIPVRKGNSGMTNIVQSVGALDRVELWQNMIGRLVGVPGFAGWSAFHPFAAALLFGMGLLAMFVVHACAARSAWNGTQAPFWHWLAGPVISHVVMIAMVPSNADVFYYEMSGDLANRGINPYLHRLAEFPTHPLLPYNHWVDMATVYGPLWTQINALLMRATGPDPVIATIVYKVLLGISALLLAGVVFHLAHRLTGSRSRAIAAFVLVAWQPNMILESSGQAHNDPVMLLLCTLGLALVLLGGRSGIRGALVLVAASARIKYVTLPLLGVLGLLRLFGRPAMPALLRAWALDGVAVAAVISASFLPYWGGSETVREMMTEPGRIFTHPAWHYQLIGIGALISTDARKSVEDVIRVAMQIATFAGVGYSLWIVTRAARSTTAMNANRSPAAWRRAILLSWSIILSVLAFVPVNSHAWYWTWPVVPISLLLVAGSSFDQPATAASAQPFPRWFWPYMVLTAALTLVYHARIVRL</sequence>
<feature type="transmembrane region" description="Helical" evidence="1">
    <location>
        <begin position="432"/>
        <end position="450"/>
    </location>
</feature>
<feature type="transmembrane region" description="Helical" evidence="1">
    <location>
        <begin position="367"/>
        <end position="388"/>
    </location>
</feature>
<accession>A0A6J4UQ02</accession>
<feature type="transmembrane region" description="Helical" evidence="1">
    <location>
        <begin position="58"/>
        <end position="83"/>
    </location>
</feature>
<feature type="transmembrane region" description="Helical" evidence="1">
    <location>
        <begin position="409"/>
        <end position="426"/>
    </location>
</feature>
<reference evidence="2" key="1">
    <citation type="submission" date="2020-02" db="EMBL/GenBank/DDBJ databases">
        <authorList>
            <person name="Meier V. D."/>
        </authorList>
    </citation>
    <scope>NUCLEOTIDE SEQUENCE</scope>
    <source>
        <strain evidence="2">AVDCRST_MAG87</strain>
    </source>
</reference>